<gene>
    <name evidence="4" type="ORF">ECPE_LOCUS8613</name>
</gene>
<dbReference type="OrthoDB" id="5970at2759"/>
<evidence type="ECO:0000313" key="4">
    <source>
        <dbReference type="EMBL" id="VDP83874.1"/>
    </source>
</evidence>
<dbReference type="InterPro" id="IPR035979">
    <property type="entry name" value="RBD_domain_sf"/>
</dbReference>
<sequence length="336" mass="37117">MYVGGLLKSVVKDDLLHELEKYGEVVDVWIARNPPGFAFVEYVKSQDAEKAVRALDGVTICGSRVRVEFAHGRSREAPGFRGGRPRGRGSSRRYDSPRRNGRFSPPPYGGPRYPYDHLASYYHPDVANAAAAAAAAGFPYGMTGPPMLPFLPPEDLLRSLQPRRRSPGRGSSPMYQRGRSPGFRRRSRSPLGPMDRSRGRTPPTTYDGRGPGRRSDPYPRGGFGGRGPREPRNGFSPPPIERSSPLLWFLSCFVQEVSESKPDRNVSPREATKLEEVAPANPISRSCLTPEGKIWPASVSVYPDMYFCSKIVETETSESQLAHGATLLSESCRYTA</sequence>
<keyword evidence="1" id="KW-0694">RNA-binding</keyword>
<evidence type="ECO:0000313" key="5">
    <source>
        <dbReference type="Proteomes" id="UP000272942"/>
    </source>
</evidence>
<dbReference type="Proteomes" id="UP000272942">
    <property type="component" value="Unassembled WGS sequence"/>
</dbReference>
<dbReference type="AlphaFoldDB" id="A0A3P8HN53"/>
<dbReference type="Gene3D" id="3.30.70.330">
    <property type="match status" value="1"/>
</dbReference>
<dbReference type="EMBL" id="UZAN01046217">
    <property type="protein sequence ID" value="VDP83874.1"/>
    <property type="molecule type" value="Genomic_DNA"/>
</dbReference>
<reference evidence="4 5" key="1">
    <citation type="submission" date="2018-11" db="EMBL/GenBank/DDBJ databases">
        <authorList>
            <consortium name="Pathogen Informatics"/>
        </authorList>
    </citation>
    <scope>NUCLEOTIDE SEQUENCE [LARGE SCALE GENOMIC DNA]</scope>
    <source>
        <strain evidence="4 5">Egypt</strain>
    </source>
</reference>
<dbReference type="SMART" id="SM00360">
    <property type="entry name" value="RRM"/>
    <property type="match status" value="1"/>
</dbReference>
<protein>
    <recommendedName>
        <fullName evidence="3">RRM domain-containing protein</fullName>
    </recommendedName>
</protein>
<feature type="region of interest" description="Disordered" evidence="2">
    <location>
        <begin position="75"/>
        <end position="110"/>
    </location>
</feature>
<name>A0A3P8HN53_9TREM</name>
<dbReference type="InterPro" id="IPR012677">
    <property type="entry name" value="Nucleotide-bd_a/b_plait_sf"/>
</dbReference>
<evidence type="ECO:0000259" key="3">
    <source>
        <dbReference type="PROSITE" id="PS50102"/>
    </source>
</evidence>
<accession>A0A3P8HN53</accession>
<dbReference type="SUPFAM" id="SSF54928">
    <property type="entry name" value="RNA-binding domain, RBD"/>
    <property type="match status" value="1"/>
</dbReference>
<feature type="compositionally biased region" description="Low complexity" evidence="2">
    <location>
        <begin position="168"/>
        <end position="181"/>
    </location>
</feature>
<dbReference type="Pfam" id="PF00076">
    <property type="entry name" value="RRM_1"/>
    <property type="match status" value="1"/>
</dbReference>
<dbReference type="PANTHER" id="PTHR23147">
    <property type="entry name" value="SERINE/ARGININE RICH SPLICING FACTOR"/>
    <property type="match status" value="1"/>
</dbReference>
<dbReference type="InterPro" id="IPR000504">
    <property type="entry name" value="RRM_dom"/>
</dbReference>
<evidence type="ECO:0000256" key="1">
    <source>
        <dbReference type="PROSITE-ProRule" id="PRU00176"/>
    </source>
</evidence>
<dbReference type="CDD" id="cd12373">
    <property type="entry name" value="RRM_SRSF3_like"/>
    <property type="match status" value="1"/>
</dbReference>
<dbReference type="InterPro" id="IPR050907">
    <property type="entry name" value="SRSF"/>
</dbReference>
<organism evidence="4 5">
    <name type="scientific">Echinostoma caproni</name>
    <dbReference type="NCBI Taxonomy" id="27848"/>
    <lineage>
        <taxon>Eukaryota</taxon>
        <taxon>Metazoa</taxon>
        <taxon>Spiralia</taxon>
        <taxon>Lophotrochozoa</taxon>
        <taxon>Platyhelminthes</taxon>
        <taxon>Trematoda</taxon>
        <taxon>Digenea</taxon>
        <taxon>Plagiorchiida</taxon>
        <taxon>Echinostomata</taxon>
        <taxon>Echinostomatoidea</taxon>
        <taxon>Echinostomatidae</taxon>
        <taxon>Echinostoma</taxon>
    </lineage>
</organism>
<feature type="domain" description="RRM" evidence="3">
    <location>
        <begin position="1"/>
        <end position="72"/>
    </location>
</feature>
<dbReference type="PROSITE" id="PS50102">
    <property type="entry name" value="RRM"/>
    <property type="match status" value="1"/>
</dbReference>
<keyword evidence="5" id="KW-1185">Reference proteome</keyword>
<evidence type="ECO:0000256" key="2">
    <source>
        <dbReference type="SAM" id="MobiDB-lite"/>
    </source>
</evidence>
<proteinExistence type="predicted"/>
<feature type="region of interest" description="Disordered" evidence="2">
    <location>
        <begin position="160"/>
        <end position="240"/>
    </location>
</feature>
<dbReference type="GO" id="GO:0003723">
    <property type="term" value="F:RNA binding"/>
    <property type="evidence" value="ECO:0007669"/>
    <property type="project" value="UniProtKB-UniRule"/>
</dbReference>